<dbReference type="Proteomes" id="UP000046395">
    <property type="component" value="Unassembled WGS sequence"/>
</dbReference>
<evidence type="ECO:0000313" key="2">
    <source>
        <dbReference type="Proteomes" id="UP000046395"/>
    </source>
</evidence>
<dbReference type="WBParaSite" id="TMUE_3000011993.2">
    <property type="protein sequence ID" value="TMUE_3000011993.2"/>
    <property type="gene ID" value="WBGene00289180"/>
</dbReference>
<reference evidence="2" key="2">
    <citation type="submission" date="2014-03" db="EMBL/GenBank/DDBJ databases">
        <title>The whipworm genome and dual-species transcriptomics of an intimate host-pathogen interaction.</title>
        <authorList>
            <person name="Foth B.J."/>
            <person name="Tsai I.J."/>
            <person name="Reid A.J."/>
            <person name="Bancroft A.J."/>
            <person name="Nichol S."/>
            <person name="Tracey A."/>
            <person name="Holroyd N."/>
            <person name="Cotton J.A."/>
            <person name="Stanley E.J."/>
            <person name="Zarowiecki M."/>
            <person name="Liu J.Z."/>
            <person name="Huckvale T."/>
            <person name="Cooper P.J."/>
            <person name="Grencis R.K."/>
            <person name="Berriman M."/>
        </authorList>
    </citation>
    <scope>NUCLEOTIDE SEQUENCE [LARGE SCALE GENOMIC DNA]</scope>
    <source>
        <strain evidence="2">Edinburgh</strain>
    </source>
</reference>
<feature type="compositionally biased region" description="Polar residues" evidence="1">
    <location>
        <begin position="69"/>
        <end position="83"/>
    </location>
</feature>
<dbReference type="WBParaSite" id="TMUE_3000011993.3">
    <property type="protein sequence ID" value="TMUE_3000011993.3"/>
    <property type="gene ID" value="WBGene00289180"/>
</dbReference>
<feature type="compositionally biased region" description="Basic and acidic residues" evidence="1">
    <location>
        <begin position="56"/>
        <end position="68"/>
    </location>
</feature>
<evidence type="ECO:0000313" key="3">
    <source>
        <dbReference type="WBParaSite" id="TMUE_3000011993.1"/>
    </source>
</evidence>
<keyword evidence="2" id="KW-1185">Reference proteome</keyword>
<reference evidence="2" key="1">
    <citation type="submission" date="2013-11" db="EMBL/GenBank/DDBJ databases">
        <authorList>
            <person name="Aslett M."/>
        </authorList>
    </citation>
    <scope>NUCLEOTIDE SEQUENCE [LARGE SCALE GENOMIC DNA]</scope>
    <source>
        <strain evidence="2">Edinburgh</strain>
    </source>
</reference>
<evidence type="ECO:0000313" key="4">
    <source>
        <dbReference type="WBParaSite" id="TMUE_3000011993.2"/>
    </source>
</evidence>
<sequence length="135" mass="14588">MGAVCAFTLLANHPNVSASFAKAAAEATTSGQMEMPADELELLKRGSIGKRGRPSSAEREQSIEKEHQPQSFDETVGNSTDSQQKSEEGGEGLESAKRRHHIKMNLKPEIYVLSDKSQEGSLDIDATESLPECQG</sequence>
<protein>
    <submittedName>
        <fullName evidence="3 4">Uncharacterized protein</fullName>
    </submittedName>
</protein>
<proteinExistence type="predicted"/>
<feature type="region of interest" description="Disordered" evidence="1">
    <location>
        <begin position="115"/>
        <end position="135"/>
    </location>
</feature>
<dbReference type="WBParaSite" id="TMUE_3000011993.1">
    <property type="protein sequence ID" value="TMUE_3000011993.1"/>
    <property type="gene ID" value="WBGene00289180"/>
</dbReference>
<reference evidence="3" key="3">
    <citation type="submission" date="2019-12" db="UniProtKB">
        <authorList>
            <consortium name="WormBaseParasite"/>
        </authorList>
    </citation>
    <scope>IDENTIFICATION</scope>
</reference>
<dbReference type="AlphaFoldDB" id="A0A5S6QXY2"/>
<feature type="region of interest" description="Disordered" evidence="1">
    <location>
        <begin position="28"/>
        <end position="101"/>
    </location>
</feature>
<evidence type="ECO:0000256" key="1">
    <source>
        <dbReference type="SAM" id="MobiDB-lite"/>
    </source>
</evidence>
<accession>A0A5S6QXY2</accession>
<organism evidence="2 3">
    <name type="scientific">Trichuris muris</name>
    <name type="common">Mouse whipworm</name>
    <dbReference type="NCBI Taxonomy" id="70415"/>
    <lineage>
        <taxon>Eukaryota</taxon>
        <taxon>Metazoa</taxon>
        <taxon>Ecdysozoa</taxon>
        <taxon>Nematoda</taxon>
        <taxon>Enoplea</taxon>
        <taxon>Dorylaimia</taxon>
        <taxon>Trichinellida</taxon>
        <taxon>Trichuridae</taxon>
        <taxon>Trichuris</taxon>
    </lineage>
</organism>
<name>A0A5S6QXY2_TRIMR</name>